<dbReference type="InterPro" id="IPR009057">
    <property type="entry name" value="Homeodomain-like_sf"/>
</dbReference>
<dbReference type="GeneID" id="36320009"/>
<dbReference type="VEuPathDB" id="MicrosporidiaDB:NCER_102073"/>
<dbReference type="InterPro" id="IPR039467">
    <property type="entry name" value="TFIIIB_B''_Myb"/>
</dbReference>
<sequence>MDKKLSFYLDNANFKETFKVKKKPIEIRKSQQQDNNLLKIVNGEICIDANDMFVNLNKDVDMEVLEETGIVTSATYLTKKRRNNRWTKQETEYFYEALSLCGLEFTLISDLFLNKDRKACRMKYHAECKNNKNRINVALNKKETFCPHRYEELKIKIKEKR</sequence>
<dbReference type="SUPFAM" id="SSF46689">
    <property type="entry name" value="Homeodomain-like"/>
    <property type="match status" value="1"/>
</dbReference>
<accession>A0A0F9WGH4</accession>
<evidence type="ECO:0000313" key="2">
    <source>
        <dbReference type="EMBL" id="KKO76401.1"/>
    </source>
</evidence>
<dbReference type="Proteomes" id="UP000034350">
    <property type="component" value="Unassembled WGS sequence"/>
</dbReference>
<dbReference type="EMBL" id="JPQZ01000003">
    <property type="protein sequence ID" value="KKO76401.1"/>
    <property type="molecule type" value="Genomic_DNA"/>
</dbReference>
<proteinExistence type="predicted"/>
<dbReference type="RefSeq" id="XP_024332143.1">
    <property type="nucleotide sequence ID" value="XM_024475078.1"/>
</dbReference>
<name>A0A0F9WGH4_9MICR</name>
<dbReference type="GO" id="GO:0003743">
    <property type="term" value="F:translation initiation factor activity"/>
    <property type="evidence" value="ECO:0007669"/>
    <property type="project" value="UniProtKB-KW"/>
</dbReference>
<gene>
    <name evidence="2" type="ORF">AAJ76_300032026</name>
</gene>
<organism evidence="2 3">
    <name type="scientific">Vairimorpha ceranae</name>
    <dbReference type="NCBI Taxonomy" id="40302"/>
    <lineage>
        <taxon>Eukaryota</taxon>
        <taxon>Fungi</taxon>
        <taxon>Fungi incertae sedis</taxon>
        <taxon>Microsporidia</taxon>
        <taxon>Nosematidae</taxon>
        <taxon>Vairimorpha</taxon>
    </lineage>
</organism>
<dbReference type="SMART" id="SM00717">
    <property type="entry name" value="SANT"/>
    <property type="match status" value="1"/>
</dbReference>
<dbReference type="Gene3D" id="1.10.10.60">
    <property type="entry name" value="Homeodomain-like"/>
    <property type="match status" value="1"/>
</dbReference>
<dbReference type="OMA" id="YKALEIC"/>
<keyword evidence="2" id="KW-0396">Initiation factor</keyword>
<dbReference type="GO" id="GO:0001156">
    <property type="term" value="F:TFIIIC-class transcription factor complex binding"/>
    <property type="evidence" value="ECO:0007669"/>
    <property type="project" value="TreeGrafter"/>
</dbReference>
<dbReference type="GO" id="GO:0070898">
    <property type="term" value="P:RNA polymerase III preinitiation complex assembly"/>
    <property type="evidence" value="ECO:0007669"/>
    <property type="project" value="TreeGrafter"/>
</dbReference>
<dbReference type="CDD" id="cd00167">
    <property type="entry name" value="SANT"/>
    <property type="match status" value="1"/>
</dbReference>
<dbReference type="InterPro" id="IPR001005">
    <property type="entry name" value="SANT/Myb"/>
</dbReference>
<keyword evidence="3" id="KW-1185">Reference proteome</keyword>
<protein>
    <submittedName>
        <fullName evidence="2">Transcription initiation factor tfiiib subunit bdp1</fullName>
    </submittedName>
</protein>
<dbReference type="GO" id="GO:0000126">
    <property type="term" value="C:transcription factor TFIIIB complex"/>
    <property type="evidence" value="ECO:0007669"/>
    <property type="project" value="TreeGrafter"/>
</dbReference>
<reference evidence="2 3" key="1">
    <citation type="journal article" date="2015" name="Environ. Microbiol.">
        <title>Genome analyses suggest the presence of polyploidy and recent human-driven expansions in eight global populations of the honeybee pathogen Nosema ceranae.</title>
        <authorList>
            <person name="Pelin A."/>
            <person name="Selman M."/>
            <person name="Aris-Brosou S."/>
            <person name="Farinelli L."/>
            <person name="Corradi N."/>
        </authorList>
    </citation>
    <scope>NUCLEOTIDE SEQUENCE [LARGE SCALE GENOMIC DNA]</scope>
    <source>
        <strain evidence="2 3">PA08 1199</strain>
    </source>
</reference>
<comment type="caution">
    <text evidence="2">The sequence shown here is derived from an EMBL/GenBank/DDBJ whole genome shotgun (WGS) entry which is preliminary data.</text>
</comment>
<dbReference type="AlphaFoldDB" id="A0A0F9WGH4"/>
<evidence type="ECO:0000259" key="1">
    <source>
        <dbReference type="SMART" id="SM00717"/>
    </source>
</evidence>
<dbReference type="PANTHER" id="PTHR22929:SF0">
    <property type="entry name" value="TRANSCRIPTION FACTOR TFIIIB COMPONENT B'' HOMOLOG"/>
    <property type="match status" value="1"/>
</dbReference>
<feature type="domain" description="Myb-like" evidence="1">
    <location>
        <begin position="82"/>
        <end position="130"/>
    </location>
</feature>
<dbReference type="PANTHER" id="PTHR22929">
    <property type="entry name" value="RNA POLYMERASE III TRANSCRIPTION INITIATION FACTOR B"/>
    <property type="match status" value="1"/>
</dbReference>
<dbReference type="VEuPathDB" id="MicrosporidiaDB:AAJ76_300032026"/>
<keyword evidence="2" id="KW-0648">Protein biosynthesis</keyword>
<dbReference type="OrthoDB" id="272624at2759"/>
<dbReference type="Pfam" id="PF15963">
    <property type="entry name" value="Myb_DNA-bind_7"/>
    <property type="match status" value="1"/>
</dbReference>
<evidence type="ECO:0000313" key="3">
    <source>
        <dbReference type="Proteomes" id="UP000034350"/>
    </source>
</evidence>